<proteinExistence type="predicted"/>
<feature type="region of interest" description="Disordered" evidence="1">
    <location>
        <begin position="1"/>
        <end position="25"/>
    </location>
</feature>
<dbReference type="RefSeq" id="XP_067695973.1">
    <property type="nucleotide sequence ID" value="XM_067839641.1"/>
</dbReference>
<dbReference type="EMBL" id="JAFHKP010000004">
    <property type="protein sequence ID" value="KAG5486639.1"/>
    <property type="molecule type" value="Genomic_DNA"/>
</dbReference>
<dbReference type="OrthoDB" id="272803at2759"/>
<name>A0A836H889_LEIEN</name>
<protein>
    <submittedName>
        <fullName evidence="2">Uncharacterized protein</fullName>
    </submittedName>
</protein>
<accession>A0A836H889</accession>
<reference evidence="2 3" key="1">
    <citation type="submission" date="2021-02" db="EMBL/GenBank/DDBJ databases">
        <title>Leishmania (Mundinia) enrietti genome sequencing and assembly.</title>
        <authorList>
            <person name="Almutairi H."/>
            <person name="Gatherer D."/>
        </authorList>
    </citation>
    <scope>NUCLEOTIDE SEQUENCE [LARGE SCALE GENOMIC DNA]</scope>
    <source>
        <strain evidence="2">CUR178</strain>
    </source>
</reference>
<evidence type="ECO:0000313" key="2">
    <source>
        <dbReference type="EMBL" id="KAG5486639.1"/>
    </source>
</evidence>
<evidence type="ECO:0000256" key="1">
    <source>
        <dbReference type="SAM" id="MobiDB-lite"/>
    </source>
</evidence>
<dbReference type="KEGG" id="lenr:94175151"/>
<dbReference type="AlphaFoldDB" id="A0A836H889"/>
<organism evidence="2 3">
    <name type="scientific">Leishmania enriettii</name>
    <dbReference type="NCBI Taxonomy" id="5663"/>
    <lineage>
        <taxon>Eukaryota</taxon>
        <taxon>Discoba</taxon>
        <taxon>Euglenozoa</taxon>
        <taxon>Kinetoplastea</taxon>
        <taxon>Metakinetoplastina</taxon>
        <taxon>Trypanosomatida</taxon>
        <taxon>Trypanosomatidae</taxon>
        <taxon>Leishmaniinae</taxon>
        <taxon>Leishmania</taxon>
    </lineage>
</organism>
<gene>
    <name evidence="2" type="ORF">CUR178_08006</name>
</gene>
<evidence type="ECO:0000313" key="3">
    <source>
        <dbReference type="Proteomes" id="UP000674179"/>
    </source>
</evidence>
<keyword evidence="3" id="KW-1185">Reference proteome</keyword>
<dbReference type="GeneID" id="94175151"/>
<comment type="caution">
    <text evidence="2">The sequence shown here is derived from an EMBL/GenBank/DDBJ whole genome shotgun (WGS) entry which is preliminary data.</text>
</comment>
<sequence length="139" mass="14863">MWLFSSPIVTGRSSSSATPSSAANGYGDASLPLELRLIRVSEADISRVTADDVKRVRARLTKDELTTSLRLMGETNRIADVIASASPSAWAEAAAGVTEVQMGLSDSVMRDRMSLLYNMLSTVSDSFLDAMGSPYASDH</sequence>
<dbReference type="Proteomes" id="UP000674179">
    <property type="component" value="Chromosome 4"/>
</dbReference>
<feature type="compositionally biased region" description="Low complexity" evidence="1">
    <location>
        <begin position="13"/>
        <end position="23"/>
    </location>
</feature>